<evidence type="ECO:0000256" key="1">
    <source>
        <dbReference type="ARBA" id="ARBA00022722"/>
    </source>
</evidence>
<comment type="caution">
    <text evidence="4">The sequence shown here is derived from an EMBL/GenBank/DDBJ whole genome shotgun (WGS) entry which is preliminary data.</text>
</comment>
<dbReference type="SUPFAM" id="SSF53933">
    <property type="entry name" value="Microbial ribonucleases"/>
    <property type="match status" value="1"/>
</dbReference>
<dbReference type="EMBL" id="MU007097">
    <property type="protein sequence ID" value="KAF2421542.1"/>
    <property type="molecule type" value="Genomic_DNA"/>
</dbReference>
<dbReference type="GO" id="GO:0016787">
    <property type="term" value="F:hydrolase activity"/>
    <property type="evidence" value="ECO:0007669"/>
    <property type="project" value="UniProtKB-KW"/>
</dbReference>
<feature type="compositionally biased region" description="Basic and acidic residues" evidence="3">
    <location>
        <begin position="34"/>
        <end position="54"/>
    </location>
</feature>
<dbReference type="Proteomes" id="UP000800235">
    <property type="component" value="Unassembled WGS sequence"/>
</dbReference>
<feature type="compositionally biased region" description="Polar residues" evidence="3">
    <location>
        <begin position="134"/>
        <end position="145"/>
    </location>
</feature>
<keyword evidence="1" id="KW-0540">Nuclease</keyword>
<dbReference type="AlphaFoldDB" id="A0A9P4NH71"/>
<dbReference type="Gene3D" id="3.10.450.30">
    <property type="entry name" value="Microbial ribonucleases"/>
    <property type="match status" value="1"/>
</dbReference>
<dbReference type="OrthoDB" id="4998592at2759"/>
<proteinExistence type="predicted"/>
<sequence length="215" mass="23546">MSRRGGMGWHAPRDSRIFEAHNQFLTNQRLNEASAREQLSRAPMPHDRDAHDRPYGGVNGHGASYNQGYEAFAPTREGYAGTGQYRGQGGLGGPYGYGPPSGIGGLSGTNPYGDDGAVYSQGNGSHDSLRSNDSRGSLRSNGSSTTSLYEYPVLQDFNGKHYYDYQSKGPKEPTGPFRAVTNQNMRYKGMMCHNGFNKNPSLGEFHLIRNRDGNL</sequence>
<dbReference type="GO" id="GO:0003723">
    <property type="term" value="F:RNA binding"/>
    <property type="evidence" value="ECO:0007669"/>
    <property type="project" value="InterPro"/>
</dbReference>
<protein>
    <submittedName>
        <fullName evidence="4">Uncharacterized protein</fullName>
    </submittedName>
</protein>
<reference evidence="4" key="1">
    <citation type="journal article" date="2020" name="Stud. Mycol.">
        <title>101 Dothideomycetes genomes: a test case for predicting lifestyles and emergence of pathogens.</title>
        <authorList>
            <person name="Haridas S."/>
            <person name="Albert R."/>
            <person name="Binder M."/>
            <person name="Bloem J."/>
            <person name="Labutti K."/>
            <person name="Salamov A."/>
            <person name="Andreopoulos B."/>
            <person name="Baker S."/>
            <person name="Barry K."/>
            <person name="Bills G."/>
            <person name="Bluhm B."/>
            <person name="Cannon C."/>
            <person name="Castanera R."/>
            <person name="Culley D."/>
            <person name="Daum C."/>
            <person name="Ezra D."/>
            <person name="Gonzalez J."/>
            <person name="Henrissat B."/>
            <person name="Kuo A."/>
            <person name="Liang C."/>
            <person name="Lipzen A."/>
            <person name="Lutzoni F."/>
            <person name="Magnuson J."/>
            <person name="Mondo S."/>
            <person name="Nolan M."/>
            <person name="Ohm R."/>
            <person name="Pangilinan J."/>
            <person name="Park H.-J."/>
            <person name="Ramirez L."/>
            <person name="Alfaro M."/>
            <person name="Sun H."/>
            <person name="Tritt A."/>
            <person name="Yoshinaga Y."/>
            <person name="Zwiers L.-H."/>
            <person name="Turgeon B."/>
            <person name="Goodwin S."/>
            <person name="Spatafora J."/>
            <person name="Crous P."/>
            <person name="Grigoriev I."/>
        </authorList>
    </citation>
    <scope>NUCLEOTIDE SEQUENCE</scope>
    <source>
        <strain evidence="4">CBS 130266</strain>
    </source>
</reference>
<keyword evidence="5" id="KW-1185">Reference proteome</keyword>
<accession>A0A9P4NH71</accession>
<name>A0A9P4NH71_9PEZI</name>
<evidence type="ECO:0000313" key="5">
    <source>
        <dbReference type="Proteomes" id="UP000800235"/>
    </source>
</evidence>
<gene>
    <name evidence="4" type="ORF">EJ08DRAFT_665105</name>
</gene>
<organism evidence="4 5">
    <name type="scientific">Tothia fuscella</name>
    <dbReference type="NCBI Taxonomy" id="1048955"/>
    <lineage>
        <taxon>Eukaryota</taxon>
        <taxon>Fungi</taxon>
        <taxon>Dikarya</taxon>
        <taxon>Ascomycota</taxon>
        <taxon>Pezizomycotina</taxon>
        <taxon>Dothideomycetes</taxon>
        <taxon>Pleosporomycetidae</taxon>
        <taxon>Venturiales</taxon>
        <taxon>Cylindrosympodiaceae</taxon>
        <taxon>Tothia</taxon>
    </lineage>
</organism>
<feature type="region of interest" description="Disordered" evidence="3">
    <location>
        <begin position="32"/>
        <end position="62"/>
    </location>
</feature>
<evidence type="ECO:0000256" key="2">
    <source>
        <dbReference type="ARBA" id="ARBA00022801"/>
    </source>
</evidence>
<keyword evidence="2" id="KW-0378">Hydrolase</keyword>
<evidence type="ECO:0000313" key="4">
    <source>
        <dbReference type="EMBL" id="KAF2421542.1"/>
    </source>
</evidence>
<feature type="region of interest" description="Disordered" evidence="3">
    <location>
        <begin position="102"/>
        <end position="145"/>
    </location>
</feature>
<evidence type="ECO:0000256" key="3">
    <source>
        <dbReference type="SAM" id="MobiDB-lite"/>
    </source>
</evidence>
<dbReference type="InterPro" id="IPR016191">
    <property type="entry name" value="Ribonuclease/ribotoxin"/>
</dbReference>
<dbReference type="GO" id="GO:0004540">
    <property type="term" value="F:RNA nuclease activity"/>
    <property type="evidence" value="ECO:0007669"/>
    <property type="project" value="InterPro"/>
</dbReference>